<evidence type="ECO:0008006" key="3">
    <source>
        <dbReference type="Google" id="ProtNLM"/>
    </source>
</evidence>
<dbReference type="InterPro" id="IPR036388">
    <property type="entry name" value="WH-like_DNA-bd_sf"/>
</dbReference>
<evidence type="ECO:0000313" key="1">
    <source>
        <dbReference type="EMBL" id="QLH03642.1"/>
    </source>
</evidence>
<sequence>MSTLLQSPEMLKRISFVTHPKRIQILKEIENAGRAMYIAEIAKAINEETPRNTSFHLIGLSKLGIVESKLQEIPNTERAAKFYNITEKGKELLKNIGEIQINI</sequence>
<organism evidence="1 2">
    <name type="scientific">Nitrosopumilus cobalaminigenes</name>
    <dbReference type="NCBI Taxonomy" id="1470066"/>
    <lineage>
        <taxon>Archaea</taxon>
        <taxon>Nitrososphaerota</taxon>
        <taxon>Nitrososphaeria</taxon>
        <taxon>Nitrosopumilales</taxon>
        <taxon>Nitrosopumilaceae</taxon>
        <taxon>Nitrosopumilus</taxon>
    </lineage>
</organism>
<dbReference type="Proteomes" id="UP000509771">
    <property type="component" value="Chromosome"/>
</dbReference>
<dbReference type="InterPro" id="IPR036390">
    <property type="entry name" value="WH_DNA-bd_sf"/>
</dbReference>
<keyword evidence="2" id="KW-1185">Reference proteome</keyword>
<dbReference type="EMBL" id="CP026993">
    <property type="protein sequence ID" value="QLH03642.1"/>
    <property type="molecule type" value="Genomic_DNA"/>
</dbReference>
<dbReference type="GeneID" id="56060174"/>
<evidence type="ECO:0000313" key="2">
    <source>
        <dbReference type="Proteomes" id="UP000509771"/>
    </source>
</evidence>
<dbReference type="KEGG" id="ncl:C5F47_08875"/>
<dbReference type="Gene3D" id="1.10.10.10">
    <property type="entry name" value="Winged helix-like DNA-binding domain superfamily/Winged helix DNA-binding domain"/>
    <property type="match status" value="1"/>
</dbReference>
<dbReference type="AlphaFoldDB" id="A0A7D5R7P3"/>
<dbReference type="SUPFAM" id="SSF46785">
    <property type="entry name" value="Winged helix' DNA-binding domain"/>
    <property type="match status" value="1"/>
</dbReference>
<dbReference type="RefSeq" id="WP_179360761.1">
    <property type="nucleotide sequence ID" value="NZ_CP026993.1"/>
</dbReference>
<gene>
    <name evidence="1" type="ORF">C5F47_08875</name>
</gene>
<name>A0A7D5R7P3_9ARCH</name>
<reference evidence="1 2" key="1">
    <citation type="submission" date="2018-02" db="EMBL/GenBank/DDBJ databases">
        <title>Complete genome of Nitrosopumilus cobalaminigenes HCA1.</title>
        <authorList>
            <person name="Qin W."/>
            <person name="Zheng Y."/>
            <person name="Stahl D.A."/>
        </authorList>
    </citation>
    <scope>NUCLEOTIDE SEQUENCE [LARGE SCALE GENOMIC DNA]</scope>
    <source>
        <strain evidence="1 2">HCA1</strain>
    </source>
</reference>
<accession>A0A7D5R7P3</accession>
<proteinExistence type="predicted"/>
<protein>
    <recommendedName>
        <fullName evidence="3">Transcriptional regulator</fullName>
    </recommendedName>
</protein>